<protein>
    <recommendedName>
        <fullName evidence="3">Conserved oligomeric Golgi complex subunit 7</fullName>
    </recommendedName>
    <alternativeName>
        <fullName evidence="8">Component of oligomeric Golgi complex 7</fullName>
    </alternativeName>
</protein>
<dbReference type="GO" id="GO:0000139">
    <property type="term" value="C:Golgi membrane"/>
    <property type="evidence" value="ECO:0007669"/>
    <property type="project" value="UniProtKB-SubCell"/>
</dbReference>
<evidence type="ECO:0000256" key="5">
    <source>
        <dbReference type="ARBA" id="ARBA00022927"/>
    </source>
</evidence>
<proteinExistence type="inferred from homology"/>
<evidence type="ECO:0000256" key="9">
    <source>
        <dbReference type="SAM" id="MobiDB-lite"/>
    </source>
</evidence>
<feature type="non-terminal residue" evidence="10">
    <location>
        <position position="1"/>
    </location>
</feature>
<keyword evidence="6" id="KW-0333">Golgi apparatus</keyword>
<evidence type="ECO:0000256" key="1">
    <source>
        <dbReference type="ARBA" id="ARBA00004395"/>
    </source>
</evidence>
<dbReference type="InterPro" id="IPR019335">
    <property type="entry name" value="COG7"/>
</dbReference>
<accession>A0A4Y1R284</accession>
<dbReference type="EMBL" id="AP019298">
    <property type="protein sequence ID" value="BBG98221.1"/>
    <property type="molecule type" value="Genomic_DNA"/>
</dbReference>
<evidence type="ECO:0000256" key="4">
    <source>
        <dbReference type="ARBA" id="ARBA00022448"/>
    </source>
</evidence>
<dbReference type="GO" id="GO:0007030">
    <property type="term" value="P:Golgi organization"/>
    <property type="evidence" value="ECO:0007669"/>
    <property type="project" value="TreeGrafter"/>
</dbReference>
<evidence type="ECO:0000313" key="10">
    <source>
        <dbReference type="EMBL" id="BBG98221.1"/>
    </source>
</evidence>
<evidence type="ECO:0000256" key="2">
    <source>
        <dbReference type="ARBA" id="ARBA00005831"/>
    </source>
</evidence>
<sequence>PVGDSQSIDEYFRHVKSPVDALAVINEPLPAKDLILAVLRGLGPYYQMLVTALLNSLPLLVFPDLRARLLTFEAQTSHSSTGQTIALMVTQSPTNGRGYSSSNPSRVGGPSNSSHGGCGGYRGCGSGGWRNNLAFWSRDLKPIRPVRSGPDSVNRPSMMLDLGPFSDPNFDPKKWVNSACQSRHPQDSVDKHLVDLEMKLQMVSEEIAASLEEQSASSLLRVPRATRDVVRLRDDAVTLRSAVSSILDKLKKAEGSSAESIAALAKVDIVKQRMEAAYKTLQDAAGLTQLSATVEDVFASGDLPLAAEHLASMRHCLSAVGEVAEFANIRKQLEVLEDKLDSMVQPRLTDAISNRKIDIAQDLRGILIRIGRFKSMELHYTKVHLKPIKQLWEDFDSKQPPPNKLATEKSQVERLSTTSESQSTAPAILLSSWLPNFYDELLLYLEQEWKWYSSHYLIPRLLDSESLLFRVKNSNFIFPNHGIQKLALTAVYRCMVAFPEDYKSLVPKLLVETMAAVGASFVSRINLATGDVIPETKSLAKGILDILSGDMPKGIKIQTKHLEALIELHNMTQTFARNIQHLFSESDLRVLMDTLKAVYLPYESFKQRYGQMEQAILSAEIAGVDLRGAVTRGVGAQGIELSETVRRMEESIPQVIVLLEAAVERCISLTGGSEADELILAIDDIMLQYISTLHETLKSLRVVCGVDHGSDGLGSKKEVGLDKKDGQSARRVDSISNEEEWSIVQGALQILTVADCLTSRSSVFEASLRATLARLSTTLSVSVFGSSVDQNLSHVPSDDRNGEPSLGGRAALDVAAVRLIDVPEKARKLFNLLNQSKDPRFHALPLASQRVAAFADTVNELVYDVLISKVRQRLSDVSRLPIWSSVEEQSAYHLPTFSAYPQAYVTSIGEYLLTLPQQLEPLAEGISNSDANNDEAQFFATEWMFKVAEGATALYMEQLRGIQYITDRGSQQLSVDIEYLSNVLSALSMPIPPVLATFHTCLSTPRDQLKDLLKSDSGNQLDLPTANLFAFH</sequence>
<evidence type="ECO:0000256" key="8">
    <source>
        <dbReference type="ARBA" id="ARBA00031345"/>
    </source>
</evidence>
<organism evidence="10">
    <name type="scientific">Prunus dulcis</name>
    <name type="common">Almond</name>
    <name type="synonym">Amygdalus dulcis</name>
    <dbReference type="NCBI Taxonomy" id="3755"/>
    <lineage>
        <taxon>Eukaryota</taxon>
        <taxon>Viridiplantae</taxon>
        <taxon>Streptophyta</taxon>
        <taxon>Embryophyta</taxon>
        <taxon>Tracheophyta</taxon>
        <taxon>Spermatophyta</taxon>
        <taxon>Magnoliopsida</taxon>
        <taxon>eudicotyledons</taxon>
        <taxon>Gunneridae</taxon>
        <taxon>Pentapetalae</taxon>
        <taxon>rosids</taxon>
        <taxon>fabids</taxon>
        <taxon>Rosales</taxon>
        <taxon>Rosaceae</taxon>
        <taxon>Amygdaloideae</taxon>
        <taxon>Amygdaleae</taxon>
        <taxon>Prunus</taxon>
    </lineage>
</organism>
<reference evidence="10" key="1">
    <citation type="journal article" date="2019" name="Science">
        <title>Mutation of a bHLH transcription factor allowed almond domestication.</title>
        <authorList>
            <person name="Sanchez-Perez R."/>
            <person name="Pavan S."/>
            <person name="Mazzeo R."/>
            <person name="Moldovan C."/>
            <person name="Aiese Cigliano R."/>
            <person name="Del Cueto J."/>
            <person name="Ricciardi F."/>
            <person name="Lotti C."/>
            <person name="Ricciardi L."/>
            <person name="Dicenta F."/>
            <person name="Lopez-Marques R.L."/>
            <person name="Lindberg Moller B."/>
        </authorList>
    </citation>
    <scope>NUCLEOTIDE SEQUENCE</scope>
</reference>
<dbReference type="GO" id="GO:0017119">
    <property type="term" value="C:Golgi transport complex"/>
    <property type="evidence" value="ECO:0007669"/>
    <property type="project" value="InterPro"/>
</dbReference>
<comment type="similarity">
    <text evidence="2">Belongs to the COG7 family.</text>
</comment>
<evidence type="ECO:0000256" key="7">
    <source>
        <dbReference type="ARBA" id="ARBA00023136"/>
    </source>
</evidence>
<feature type="region of interest" description="Disordered" evidence="9">
    <location>
        <begin position="92"/>
        <end position="115"/>
    </location>
</feature>
<name>A0A4Y1R284_PRUDU</name>
<dbReference type="AlphaFoldDB" id="A0A4Y1R284"/>
<gene>
    <name evidence="10" type="ORF">Prudu_007565</name>
</gene>
<dbReference type="GO" id="GO:0006886">
    <property type="term" value="P:intracellular protein transport"/>
    <property type="evidence" value="ECO:0007669"/>
    <property type="project" value="InterPro"/>
</dbReference>
<dbReference type="Pfam" id="PF10191">
    <property type="entry name" value="COG7"/>
    <property type="match status" value="2"/>
</dbReference>
<keyword evidence="5" id="KW-0653">Protein transport</keyword>
<dbReference type="GO" id="GO:0006890">
    <property type="term" value="P:retrograde vesicle-mediated transport, Golgi to endoplasmic reticulum"/>
    <property type="evidence" value="ECO:0007669"/>
    <property type="project" value="TreeGrafter"/>
</dbReference>
<keyword evidence="4" id="KW-0813">Transport</keyword>
<evidence type="ECO:0000256" key="3">
    <source>
        <dbReference type="ARBA" id="ARBA00020984"/>
    </source>
</evidence>
<feature type="region of interest" description="Disordered" evidence="9">
    <location>
        <begin position="399"/>
        <end position="419"/>
    </location>
</feature>
<comment type="subcellular location">
    <subcellularLocation>
        <location evidence="1">Golgi apparatus membrane</location>
        <topology evidence="1">Peripheral membrane protein</topology>
    </subcellularLocation>
</comment>
<evidence type="ECO:0000256" key="6">
    <source>
        <dbReference type="ARBA" id="ARBA00023034"/>
    </source>
</evidence>
<keyword evidence="7" id="KW-0472">Membrane</keyword>
<dbReference type="PANTHER" id="PTHR21443">
    <property type="entry name" value="CONSERVED OLIGOMERIC GOLGI COMPLEX COMPONENT 7"/>
    <property type="match status" value="1"/>
</dbReference>
<dbReference type="PANTHER" id="PTHR21443:SF0">
    <property type="entry name" value="CONSERVED OLIGOMERIC GOLGI COMPLEX SUBUNIT 7"/>
    <property type="match status" value="1"/>
</dbReference>